<evidence type="ECO:0000313" key="9">
    <source>
        <dbReference type="Proteomes" id="UP000256269"/>
    </source>
</evidence>
<evidence type="ECO:0000259" key="7">
    <source>
        <dbReference type="PROSITE" id="PS50850"/>
    </source>
</evidence>
<feature type="transmembrane region" description="Helical" evidence="6">
    <location>
        <begin position="288"/>
        <end position="307"/>
    </location>
</feature>
<feature type="transmembrane region" description="Helical" evidence="6">
    <location>
        <begin position="45"/>
        <end position="68"/>
    </location>
</feature>
<evidence type="ECO:0000256" key="3">
    <source>
        <dbReference type="ARBA" id="ARBA00022692"/>
    </source>
</evidence>
<feature type="transmembrane region" description="Helical" evidence="6">
    <location>
        <begin position="224"/>
        <end position="249"/>
    </location>
</feature>
<feature type="transmembrane region" description="Helical" evidence="6">
    <location>
        <begin position="255"/>
        <end position="276"/>
    </location>
</feature>
<dbReference type="GO" id="GO:0005886">
    <property type="term" value="C:plasma membrane"/>
    <property type="evidence" value="ECO:0007669"/>
    <property type="project" value="UniProtKB-SubCell"/>
</dbReference>
<keyword evidence="9" id="KW-1185">Reference proteome</keyword>
<dbReference type="AlphaFoldDB" id="A0A3E0I7W5"/>
<evidence type="ECO:0000256" key="4">
    <source>
        <dbReference type="ARBA" id="ARBA00022989"/>
    </source>
</evidence>
<keyword evidence="2" id="KW-1003">Cell membrane</keyword>
<dbReference type="PANTHER" id="PTHR23513">
    <property type="entry name" value="INTEGRAL MEMBRANE EFFLUX PROTEIN-RELATED"/>
    <property type="match status" value="1"/>
</dbReference>
<dbReference type="InterPro" id="IPR020846">
    <property type="entry name" value="MFS_dom"/>
</dbReference>
<comment type="caution">
    <text evidence="8">The sequence shown here is derived from an EMBL/GenBank/DDBJ whole genome shotgun (WGS) entry which is preliminary data.</text>
</comment>
<feature type="transmembrane region" description="Helical" evidence="6">
    <location>
        <begin position="378"/>
        <end position="397"/>
    </location>
</feature>
<dbReference type="EMBL" id="QUNO01000002">
    <property type="protein sequence ID" value="REH54235.1"/>
    <property type="molecule type" value="Genomic_DNA"/>
</dbReference>
<proteinExistence type="predicted"/>
<dbReference type="RefSeq" id="WP_116173326.1">
    <property type="nucleotide sequence ID" value="NZ_CP144375.1"/>
</dbReference>
<feature type="transmembrane region" description="Helical" evidence="6">
    <location>
        <begin position="80"/>
        <end position="96"/>
    </location>
</feature>
<dbReference type="InterPro" id="IPR011701">
    <property type="entry name" value="MFS"/>
</dbReference>
<dbReference type="Pfam" id="PF07690">
    <property type="entry name" value="MFS_1"/>
    <property type="match status" value="1"/>
</dbReference>
<comment type="subcellular location">
    <subcellularLocation>
        <location evidence="1">Cell membrane</location>
        <topology evidence="1">Multi-pass membrane protein</topology>
    </subcellularLocation>
</comment>
<sequence length="405" mass="41497">MGATTRDRTDSRKLFAAAGISQLGDGVRTAALPLLAVALSPTPAAAGVVGFAGTVPILLFTLLGGALADRHDRRTIMWRSDLLRGVVVGAFAVWVLTTAPPLWALAAMTFVLGSVGAIFDNASSSFIADLFGPDPADLAAANGRFQVIQLISFQFLGPPLGAALFAVSTGAPLVLDAVSFVIAALLVLAIRTRHDPARPDRTATLRADIAEGVRWLWRQHGLRLLALELGLANLCLQMGTTMLALLIVHVLAAPAAVYGVVLAAGAVGGLLGSLAAGAVRKRLRPGTGLGLSIGLIACGLLLAGVAWSIPVLAVAYALGAFGIMLWNVQAVVIRQRLVPRALMGRVTSAYRLIGWGAGPVGAALGGVLGTVLDVRAPVIIGGVVLAASLTLVPRLAALETTGTVQ</sequence>
<reference evidence="8 9" key="1">
    <citation type="submission" date="2018-08" db="EMBL/GenBank/DDBJ databases">
        <title>Genomic Encyclopedia of Archaeal and Bacterial Type Strains, Phase II (KMG-II): from individual species to whole genera.</title>
        <authorList>
            <person name="Goeker M."/>
        </authorList>
    </citation>
    <scope>NUCLEOTIDE SEQUENCE [LARGE SCALE GENOMIC DNA]</scope>
    <source>
        <strain evidence="8 9">DSM 45791</strain>
    </source>
</reference>
<feature type="domain" description="Major facilitator superfamily (MFS) profile" evidence="7">
    <location>
        <begin position="1"/>
        <end position="399"/>
    </location>
</feature>
<dbReference type="CDD" id="cd06173">
    <property type="entry name" value="MFS_MefA_like"/>
    <property type="match status" value="1"/>
</dbReference>
<feature type="transmembrane region" description="Helical" evidence="6">
    <location>
        <begin position="313"/>
        <end position="332"/>
    </location>
</feature>
<feature type="transmembrane region" description="Helical" evidence="6">
    <location>
        <begin position="352"/>
        <end position="372"/>
    </location>
</feature>
<dbReference type="GO" id="GO:0022857">
    <property type="term" value="F:transmembrane transporter activity"/>
    <property type="evidence" value="ECO:0007669"/>
    <property type="project" value="InterPro"/>
</dbReference>
<dbReference type="OrthoDB" id="145388at2"/>
<evidence type="ECO:0000256" key="1">
    <source>
        <dbReference type="ARBA" id="ARBA00004651"/>
    </source>
</evidence>
<feature type="transmembrane region" description="Helical" evidence="6">
    <location>
        <begin position="173"/>
        <end position="191"/>
    </location>
</feature>
<dbReference type="InterPro" id="IPR036259">
    <property type="entry name" value="MFS_trans_sf"/>
</dbReference>
<keyword evidence="3 6" id="KW-0812">Transmembrane</keyword>
<protein>
    <submittedName>
        <fullName evidence="8">Putative MFS family arabinose efflux permease</fullName>
    </submittedName>
</protein>
<dbReference type="PANTHER" id="PTHR23513:SF6">
    <property type="entry name" value="MAJOR FACILITATOR SUPERFAMILY ASSOCIATED DOMAIN-CONTAINING PROTEIN"/>
    <property type="match status" value="1"/>
</dbReference>
<dbReference type="PROSITE" id="PS50850">
    <property type="entry name" value="MFS"/>
    <property type="match status" value="1"/>
</dbReference>
<gene>
    <name evidence="8" type="ORF">BCF44_102467</name>
</gene>
<evidence type="ECO:0000256" key="6">
    <source>
        <dbReference type="SAM" id="Phobius"/>
    </source>
</evidence>
<keyword evidence="4 6" id="KW-1133">Transmembrane helix</keyword>
<evidence type="ECO:0000313" key="8">
    <source>
        <dbReference type="EMBL" id="REH54235.1"/>
    </source>
</evidence>
<organism evidence="8 9">
    <name type="scientific">Kutzneria buriramensis</name>
    <dbReference type="NCBI Taxonomy" id="1045776"/>
    <lineage>
        <taxon>Bacteria</taxon>
        <taxon>Bacillati</taxon>
        <taxon>Actinomycetota</taxon>
        <taxon>Actinomycetes</taxon>
        <taxon>Pseudonocardiales</taxon>
        <taxon>Pseudonocardiaceae</taxon>
        <taxon>Kutzneria</taxon>
    </lineage>
</organism>
<name>A0A3E0I7W5_9PSEU</name>
<keyword evidence="5 6" id="KW-0472">Membrane</keyword>
<evidence type="ECO:0000256" key="5">
    <source>
        <dbReference type="ARBA" id="ARBA00023136"/>
    </source>
</evidence>
<dbReference type="Gene3D" id="1.20.1250.20">
    <property type="entry name" value="MFS general substrate transporter like domains"/>
    <property type="match status" value="1"/>
</dbReference>
<evidence type="ECO:0000256" key="2">
    <source>
        <dbReference type="ARBA" id="ARBA00022475"/>
    </source>
</evidence>
<dbReference type="SUPFAM" id="SSF103473">
    <property type="entry name" value="MFS general substrate transporter"/>
    <property type="match status" value="1"/>
</dbReference>
<dbReference type="Proteomes" id="UP000256269">
    <property type="component" value="Unassembled WGS sequence"/>
</dbReference>
<accession>A0A3E0I7W5</accession>